<evidence type="ECO:0000313" key="1">
    <source>
        <dbReference type="EnsemblMetazoa" id="GPPI050784-PA"/>
    </source>
</evidence>
<organism evidence="1 2">
    <name type="scientific">Glossina palpalis gambiensis</name>
    <dbReference type="NCBI Taxonomy" id="67801"/>
    <lineage>
        <taxon>Eukaryota</taxon>
        <taxon>Metazoa</taxon>
        <taxon>Ecdysozoa</taxon>
        <taxon>Arthropoda</taxon>
        <taxon>Hexapoda</taxon>
        <taxon>Insecta</taxon>
        <taxon>Pterygota</taxon>
        <taxon>Neoptera</taxon>
        <taxon>Endopterygota</taxon>
        <taxon>Diptera</taxon>
        <taxon>Brachycera</taxon>
        <taxon>Muscomorpha</taxon>
        <taxon>Hippoboscoidea</taxon>
        <taxon>Glossinidae</taxon>
        <taxon>Glossina</taxon>
    </lineage>
</organism>
<accession>A0A1B0C6W6</accession>
<reference evidence="1" key="2">
    <citation type="submission" date="2020-05" db="UniProtKB">
        <authorList>
            <consortium name="EnsemblMetazoa"/>
        </authorList>
    </citation>
    <scope>IDENTIFICATION</scope>
    <source>
        <strain evidence="1">IAEA</strain>
    </source>
</reference>
<dbReference type="EMBL" id="JXJN01027144">
    <property type="status" value="NOT_ANNOTATED_CDS"/>
    <property type="molecule type" value="Genomic_DNA"/>
</dbReference>
<reference evidence="2" key="1">
    <citation type="submission" date="2015-01" db="EMBL/GenBank/DDBJ databases">
        <authorList>
            <person name="Aksoy S."/>
            <person name="Warren W."/>
            <person name="Wilson R.K."/>
        </authorList>
    </citation>
    <scope>NUCLEOTIDE SEQUENCE [LARGE SCALE GENOMIC DNA]</scope>
    <source>
        <strain evidence="2">IAEA</strain>
    </source>
</reference>
<name>A0A1B0C6W6_9MUSC</name>
<protein>
    <submittedName>
        <fullName evidence="1">Uncharacterized protein</fullName>
    </submittedName>
</protein>
<dbReference type="VEuPathDB" id="VectorBase:GPPI050784"/>
<sequence>MADRTSISPIYYMIVSYISRAQFLRPQELPNARTLLNSLIHKLSTNQSSGHISALFCINNNRRSKLNGNNN</sequence>
<keyword evidence="2" id="KW-1185">Reference proteome</keyword>
<evidence type="ECO:0000313" key="2">
    <source>
        <dbReference type="Proteomes" id="UP000092460"/>
    </source>
</evidence>
<dbReference type="EnsemblMetazoa" id="GPPI050784-RA">
    <property type="protein sequence ID" value="GPPI050784-PA"/>
    <property type="gene ID" value="GPPI050784"/>
</dbReference>
<proteinExistence type="predicted"/>
<dbReference type="AlphaFoldDB" id="A0A1B0C6W6"/>
<dbReference type="Proteomes" id="UP000092460">
    <property type="component" value="Unassembled WGS sequence"/>
</dbReference>